<feature type="region of interest" description="Disordered" evidence="1">
    <location>
        <begin position="1016"/>
        <end position="1044"/>
    </location>
</feature>
<dbReference type="PANTHER" id="PTHR33050">
    <property type="entry name" value="REVERSE TRANSCRIPTASE DOMAIN-CONTAINING PROTEIN"/>
    <property type="match status" value="1"/>
</dbReference>
<evidence type="ECO:0000313" key="2">
    <source>
        <dbReference type="EMBL" id="WAR19893.1"/>
    </source>
</evidence>
<dbReference type="SUPFAM" id="SSF56672">
    <property type="entry name" value="DNA/RNA polymerases"/>
    <property type="match status" value="1"/>
</dbReference>
<feature type="compositionally biased region" description="Polar residues" evidence="1">
    <location>
        <begin position="752"/>
        <end position="762"/>
    </location>
</feature>
<keyword evidence="3" id="KW-1185">Reference proteome</keyword>
<name>A0ABY7FCL4_MYAAR</name>
<dbReference type="Proteomes" id="UP001164746">
    <property type="component" value="Chromosome 11"/>
</dbReference>
<evidence type="ECO:0008006" key="4">
    <source>
        <dbReference type="Google" id="ProtNLM"/>
    </source>
</evidence>
<feature type="region of interest" description="Disordered" evidence="1">
    <location>
        <begin position="94"/>
        <end position="122"/>
    </location>
</feature>
<dbReference type="PANTHER" id="PTHR33050:SF8">
    <property type="entry name" value="REVERSE TRANSCRIPTASE DOMAIN-CONTAINING PROTEIN"/>
    <property type="match status" value="1"/>
</dbReference>
<dbReference type="SUPFAM" id="SSF101898">
    <property type="entry name" value="NHL repeat"/>
    <property type="match status" value="1"/>
</dbReference>
<feature type="region of interest" description="Disordered" evidence="1">
    <location>
        <begin position="743"/>
        <end position="764"/>
    </location>
</feature>
<organism evidence="2 3">
    <name type="scientific">Mya arenaria</name>
    <name type="common">Soft-shell clam</name>
    <dbReference type="NCBI Taxonomy" id="6604"/>
    <lineage>
        <taxon>Eukaryota</taxon>
        <taxon>Metazoa</taxon>
        <taxon>Spiralia</taxon>
        <taxon>Lophotrochozoa</taxon>
        <taxon>Mollusca</taxon>
        <taxon>Bivalvia</taxon>
        <taxon>Autobranchia</taxon>
        <taxon>Heteroconchia</taxon>
        <taxon>Euheterodonta</taxon>
        <taxon>Imparidentia</taxon>
        <taxon>Neoheterodontei</taxon>
        <taxon>Myida</taxon>
        <taxon>Myoidea</taxon>
        <taxon>Myidae</taxon>
        <taxon>Mya</taxon>
    </lineage>
</organism>
<protein>
    <recommendedName>
        <fullName evidence="4">C3H1-type domain-containing protein</fullName>
    </recommendedName>
</protein>
<accession>A0ABY7FCL4</accession>
<sequence length="1241" mass="137773">MAAQTQGDTATPAYTARGATAIWRLSSSTSRLSSDRATASMGAVIVNNNRMSCRYEEYAVLSKVISDILTWKTVLSFSCEEFLSDCWPLPTSKGGTMVKKNPKSAKTGKRKADPEPSTTGGKQSRLAVLLANVISKDDDILQEIGDLINSAGAVKPDGTAVSIASSVSSEQDLASVDSLYSEVNTDFSSENDEPEHVSLGAFSAIHPPLDQKLADKILNGGRLRAASPSIPWGTIHTETYLFCCMMNSSFRGPSKFNSRPHSNKIPAHILYKKGYCWEFQESGACNKLKCTVSHQRSNCEGPHGACGCPKPFHAPKRSPYPTTPNKSTCQHISLIKETDFPLPTPVLIHKFIDYLHGYDTDKTQFLAKGFSEGFPLGTEGILSPHTAQNHSSVHTHFTFVQNKLSKEVTRGPIKGPYNTPPLKNFVCSPLGAVPKRTPNCFRLIHDLSFSPAATLPAVNSLIPKQNSATFLNFAKDIVLPIKDSKTVHPNTSAEVHGILVDTTSLTAKLPADKVSLLRDLLKSFKQRKKVTLKELQSLLGHLNFACKFIKPGRCFLRRLYDLTIGVIKPHHHIRMTSETRANLALWHAFLDNYNGCTLLTGEGFIPSTTLKLFSDAAGSKGFACTHGSSWTFGIFPEKVSKALTLAPHLNKTPSPIPLNMSPHKLMQLNNSDGRAAFVDRKNSKLLITNIDKESYDEVDLCGILPFEYQQSAEGKESQSNDRAEFKTQTAAYGFYQEKDEKVYGKKGKQTRKSNNPQPSDINKGSRENEFVITFTTTDHSIAVVCTLMLQPLRLQRSFSVVVRDRTRTVVALTPEVFAASTPENIVVLSKDGDNLAMFRRQKKDRGGLLMTDGKGKLYFGDGDEFVACKWDGVKLAAVLRFSDPSMKFPRGSTLNSSAYRPTDQLDKRFSWTGENRSEMLTLIQTDEELCKTLRYLERRDSPRLIVSGIFLQDGRAAFVDRKNSKLLITNIDKESYNEVDLRGILSFEYQQSAERKGSQSNDRDFKTQNAAYGFYREKDEKESGKQGKHIRKSNNPQPSDINKSSRENEFVITFTMTDHSIAVVCTLMLQPLRLQRSFSIVVRDRTRTVVALTPEVFAASTPENIVVLSKDGDNLAMFRRQKIDRGGLLMTDGIGKLYFGDGDEFVACKWDGVKLAAVLRFSDPSMKFPRGSTLNSSGQIVVCCDSSHNIFSVSPDGSAGQKIFLDRGKSFGDVDAHPDGRRFLVTFWQENEWPLILQRRE</sequence>
<evidence type="ECO:0000256" key="1">
    <source>
        <dbReference type="SAM" id="MobiDB-lite"/>
    </source>
</evidence>
<feature type="compositionally biased region" description="Basic and acidic residues" evidence="1">
    <location>
        <begin position="1016"/>
        <end position="1025"/>
    </location>
</feature>
<proteinExistence type="predicted"/>
<feature type="compositionally biased region" description="Basic residues" evidence="1">
    <location>
        <begin position="100"/>
        <end position="109"/>
    </location>
</feature>
<gene>
    <name evidence="2" type="ORF">MAR_001731</name>
</gene>
<reference evidence="2" key="1">
    <citation type="submission" date="2022-11" db="EMBL/GenBank/DDBJ databases">
        <title>Centuries of genome instability and evolution in soft-shell clam transmissible cancer (bioRxiv).</title>
        <authorList>
            <person name="Hart S.F.M."/>
            <person name="Yonemitsu M.A."/>
            <person name="Giersch R.M."/>
            <person name="Beal B.F."/>
            <person name="Arriagada G."/>
            <person name="Davis B.W."/>
            <person name="Ostrander E.A."/>
            <person name="Goff S.P."/>
            <person name="Metzger M.J."/>
        </authorList>
    </citation>
    <scope>NUCLEOTIDE SEQUENCE</scope>
    <source>
        <strain evidence="2">MELC-2E11</strain>
        <tissue evidence="2">Siphon/mantle</tissue>
    </source>
</reference>
<dbReference type="InterPro" id="IPR043502">
    <property type="entry name" value="DNA/RNA_pol_sf"/>
</dbReference>
<feature type="compositionally biased region" description="Polar residues" evidence="1">
    <location>
        <begin position="1033"/>
        <end position="1042"/>
    </location>
</feature>
<dbReference type="EMBL" id="CP111022">
    <property type="protein sequence ID" value="WAR19893.1"/>
    <property type="molecule type" value="Genomic_DNA"/>
</dbReference>
<dbReference type="InterPro" id="IPR052055">
    <property type="entry name" value="Hepadnavirus_pol/RT"/>
</dbReference>
<evidence type="ECO:0000313" key="3">
    <source>
        <dbReference type="Proteomes" id="UP001164746"/>
    </source>
</evidence>